<feature type="domain" description="Dynein heavy chain AAA module D4" evidence="17">
    <location>
        <begin position="281"/>
        <end position="540"/>
    </location>
</feature>
<dbReference type="Pfam" id="PF12777">
    <property type="entry name" value="MT"/>
    <property type="match status" value="1"/>
</dbReference>
<evidence type="ECO:0000256" key="3">
    <source>
        <dbReference type="ARBA" id="ARBA00022490"/>
    </source>
</evidence>
<protein>
    <recommendedName>
        <fullName evidence="24">Dynein heavy chain</fullName>
    </recommendedName>
</protein>
<dbReference type="GO" id="GO:0007018">
    <property type="term" value="P:microtubule-based movement"/>
    <property type="evidence" value="ECO:0007669"/>
    <property type="project" value="InterPro"/>
</dbReference>
<dbReference type="InterPro" id="IPR024743">
    <property type="entry name" value="Dynein_HC_stalk"/>
</dbReference>
<dbReference type="FunFam" id="3.40.50.300:FF:000411">
    <property type="entry name" value="dynein heavy chain 17, axonemal"/>
    <property type="match status" value="1"/>
</dbReference>
<evidence type="ECO:0000256" key="13">
    <source>
        <dbReference type="ARBA" id="ARBA00023273"/>
    </source>
</evidence>
<keyword evidence="6" id="KW-0547">Nucleotide-binding</keyword>
<organism evidence="22 23">
    <name type="scientific">Allacma fusca</name>
    <dbReference type="NCBI Taxonomy" id="39272"/>
    <lineage>
        <taxon>Eukaryota</taxon>
        <taxon>Metazoa</taxon>
        <taxon>Ecdysozoa</taxon>
        <taxon>Arthropoda</taxon>
        <taxon>Hexapoda</taxon>
        <taxon>Collembola</taxon>
        <taxon>Symphypleona</taxon>
        <taxon>Sminthuridae</taxon>
        <taxon>Allacma</taxon>
    </lineage>
</organism>
<evidence type="ECO:0000259" key="20">
    <source>
        <dbReference type="Pfam" id="PF18198"/>
    </source>
</evidence>
<keyword evidence="4" id="KW-0493">Microtubule</keyword>
<evidence type="ECO:0000313" key="23">
    <source>
        <dbReference type="Proteomes" id="UP000708208"/>
    </source>
</evidence>
<dbReference type="FunFam" id="3.10.490.20:FF:000002">
    <property type="entry name" value="Dynein axonemal heavy chain 17"/>
    <property type="match status" value="1"/>
</dbReference>
<dbReference type="GO" id="GO:0008569">
    <property type="term" value="F:minus-end-directed microtubule motor activity"/>
    <property type="evidence" value="ECO:0007669"/>
    <property type="project" value="InterPro"/>
</dbReference>
<feature type="domain" description="Dynein heavy chain coiled coil stalk" evidence="16">
    <location>
        <begin position="553"/>
        <end position="899"/>
    </location>
</feature>
<dbReference type="FunFam" id="1.20.920.20:FF:000003">
    <property type="entry name" value="Dynein axonemal heavy chain 17"/>
    <property type="match status" value="1"/>
</dbReference>
<evidence type="ECO:0000256" key="5">
    <source>
        <dbReference type="ARBA" id="ARBA00022737"/>
    </source>
</evidence>
<dbReference type="OrthoDB" id="447173at2759"/>
<accession>A0A8J2P8N0</accession>
<dbReference type="GO" id="GO:0031514">
    <property type="term" value="C:motile cilium"/>
    <property type="evidence" value="ECO:0007669"/>
    <property type="project" value="UniProtKB-ARBA"/>
</dbReference>
<evidence type="ECO:0000256" key="8">
    <source>
        <dbReference type="ARBA" id="ARBA00023017"/>
    </source>
</evidence>
<sequence>MLQRVLEKPLEKKAGRNYGPPGNKKLIYFIDDLNMPMVDEFETVQPHTLIRQHMDYGHWYDRTKITLKDVHNVQYIACMNPTAGSFTINPRLQRHFAVFAVGFPGPEALQSIYKSILQQHLAIQIPTFGPVHKACGAIVSGALAVHSKMAGTFIPTALKFHYIFNLRDLSNLFQGLLFSSWDCLKSQMDLVRLWVHESYRVYGDKLVDDKDGIAFNKIIVEAVKKFFEDIDEAVVMEKPLLYYHFAGGAGDAKYMPVTDFSTVHKFLNESLKSYNEFNSIMNLVLFDAAINYVCRISRILESPRGNALLVGVGGSGKQSLARLAAFLSGLDVFQVTLRKGYGLVDLKADLAILYLKAGQKNLGTMFLMTDAQVAEEIFLVLINDMLASGEINDLLPDDEVENVIGGMRSEVKGVGLQDTRENCWKFFIDRVRKVLKTVLCFSPVGSTLRNRSRKFPAVTNCTCIVWFHEWPEDALISVSHKFVSDIEVLPVALHESIASFLAYVHISVTETSKMFLLNEKRYNYTTPKSFLEQIACYSKLVSTKNNDAIARANRLEQGLIKLERCSEQVAELKEVLAVQEVALKEKNDKADELIHIVEEETQKVTQEKENAAREEANVAKVAEEVAKIQAVCQVELEKAEPALEAAYAALNTLNKTNLTELKTFTTPPTDVVNVVAAVFILWEGTQKGRLPRDKSWKVTKSQMMGDVGRFLEGLQNLNKEGITPVIVDALKPYITDPGFQPDLIRSKSFAASGLCSYVINVLRYNEVYQVVAPKRLALQDATDDLNSNLEKLGFLQERIKELERKLALLTKEFESATEAKIKCQEEADKTTATIDLANRLVGGLASEKIRWISNVKSYRDSTITIPGDMLLVTAFVSYVGSFTKKYRQDLLDKTWLPYLQKMKPGIPMSENVDPLRVLTDDAQIAEWNSFGLPSDRMSSENATILINSQRWPLMIDPQLQGVKWIKCQFGSELVVIRLGQKGFLDLIEESIIKGFTVLIENIPEYLDPVLEPLLARNLIKKGMAIKIGDREVDYNPRFRLILQTKLANPHYQPEMQAQTTLINFTVTRDGLEDQLLAEVVKVERPDLEKQKSELTQQQNEFNLLLKQLEDDLLSRLQSAEGNLLDDDSLVKNLEKTKKTAGEVEVKAKEAAITCVNINTARELYRPAAVRASLLYFILNDLNKINPIYQFSLKAFSTVFHNAIKGAPSSKDVKRRIENLIEAITYSVWLYTTRGLFESDKLIFTSQMAFHIQTHRGAILPRDMDFLLRFPITPNIICPIDFLSSKSYGALKSLAQLDDYRGLDKDVELQWRRWKKFIESESPESEPLPPEWRNRTGVQRLCIMRCLRPDRMTYALSVYIGETLGTKYVRSIRVDFSKSFEEASKETPIFFILSPGVDPLKDVESLGKVLGFSFYGGNFHSVSLGQGQEVVAENALDTAGKLGHWVILQNIHLVSRWLPTLEKKLEQNWDVSDENYRVFLSAEPAATVEGHLIPQGILESSIKITNEAPTGMLANIHKALDNFNQDTLETCSKELEWKAILFSLCYFHAVVAERRKFGTQGWNRTYPFNTGDLTISVNVLFNYLEANNKVPWEDLRYLFGEIMYGGHITDDWDRRLCRTYLEEYMVQELLDGEIEYAPGFPAPPSTDFLGYHSYVDQMLPSESPHLYGLHPNAEIGFLTTTSDTLFKTIFELQPRDSGAAGGQSSTKEEKMKQILDDMMDKLPDPFNMQEIQGRAEEKTPYVIVALQECERMNVLTIVMRRTLKDLDLGLKGELTITSEMEDLGNALFMDQVPPVWINRAYPSTLGLGSWYADLLLRARELEAWSNDFLLPPSVWLAGFFNPQSFLTAIMQSTARRQELPLDKMCLQCDVTKKTKEETTAAPKDGACIHGLFMEGARWDVLSGSIADSRSKEMYPLMPVVLLKAITQDKQDTRNTYECPLYKTPSRGATYVWTFNLRTKEKQGKWVLGGVAILLQV</sequence>
<keyword evidence="3" id="KW-0963">Cytoplasm</keyword>
<feature type="domain" description="Dynein heavy chain 3 AAA+ lid" evidence="19">
    <location>
        <begin position="139"/>
        <end position="235"/>
    </location>
</feature>
<dbReference type="InterPro" id="IPR024317">
    <property type="entry name" value="Dynein_heavy_chain_D4_dom"/>
</dbReference>
<evidence type="ECO:0000259" key="19">
    <source>
        <dbReference type="Pfam" id="PF17857"/>
    </source>
</evidence>
<keyword evidence="10" id="KW-0969">Cilium</keyword>
<evidence type="ECO:0000256" key="1">
    <source>
        <dbReference type="ARBA" id="ARBA00004430"/>
    </source>
</evidence>
<reference evidence="22" key="1">
    <citation type="submission" date="2021-06" db="EMBL/GenBank/DDBJ databases">
        <authorList>
            <person name="Hodson N. C."/>
            <person name="Mongue J. A."/>
            <person name="Jaron S. K."/>
        </authorList>
    </citation>
    <scope>NUCLEOTIDE SEQUENCE</scope>
</reference>
<dbReference type="Pfam" id="PF12780">
    <property type="entry name" value="AAA_8"/>
    <property type="match status" value="1"/>
</dbReference>
<keyword evidence="9 14" id="KW-0175">Coiled coil</keyword>
<comment type="similarity">
    <text evidence="2">Belongs to the dynein heavy chain family.</text>
</comment>
<dbReference type="Pfam" id="PF12781">
    <property type="entry name" value="AAA_9"/>
    <property type="match status" value="1"/>
</dbReference>
<dbReference type="PANTHER" id="PTHR22878:SF63">
    <property type="entry name" value="DYNEIN AXONEMAL HEAVY CHAIN 10"/>
    <property type="match status" value="1"/>
</dbReference>
<keyword evidence="12" id="KW-0206">Cytoskeleton</keyword>
<dbReference type="Pfam" id="PF18198">
    <property type="entry name" value="AAA_lid_11"/>
    <property type="match status" value="1"/>
</dbReference>
<keyword evidence="8" id="KW-0243">Dynein</keyword>
<evidence type="ECO:0000313" key="22">
    <source>
        <dbReference type="EMBL" id="CAG7784872.1"/>
    </source>
</evidence>
<evidence type="ECO:0000256" key="11">
    <source>
        <dbReference type="ARBA" id="ARBA00023175"/>
    </source>
</evidence>
<dbReference type="GO" id="GO:0045505">
    <property type="term" value="F:dynein intermediate chain binding"/>
    <property type="evidence" value="ECO:0007669"/>
    <property type="project" value="InterPro"/>
</dbReference>
<dbReference type="FunFam" id="1.10.8.720:FF:000002">
    <property type="entry name" value="Dynein heavy chain 9, axonemal"/>
    <property type="match status" value="1"/>
</dbReference>
<dbReference type="InterPro" id="IPR026983">
    <property type="entry name" value="DHC"/>
</dbReference>
<evidence type="ECO:0000256" key="14">
    <source>
        <dbReference type="SAM" id="Coils"/>
    </source>
</evidence>
<dbReference type="InterPro" id="IPR004273">
    <property type="entry name" value="Dynein_heavy_D6_P-loop"/>
</dbReference>
<evidence type="ECO:0000256" key="6">
    <source>
        <dbReference type="ARBA" id="ARBA00022741"/>
    </source>
</evidence>
<dbReference type="PANTHER" id="PTHR22878">
    <property type="entry name" value="DYNEIN HEAVY CHAIN 6, AXONEMAL-LIKE-RELATED"/>
    <property type="match status" value="1"/>
</dbReference>
<dbReference type="Proteomes" id="UP000708208">
    <property type="component" value="Unassembled WGS sequence"/>
</dbReference>
<dbReference type="FunFam" id="3.40.50.300:FF:000049">
    <property type="entry name" value="Dynein, axonemal, heavy chain 5"/>
    <property type="match status" value="1"/>
</dbReference>
<evidence type="ECO:0008006" key="24">
    <source>
        <dbReference type="Google" id="ProtNLM"/>
    </source>
</evidence>
<evidence type="ECO:0000256" key="9">
    <source>
        <dbReference type="ARBA" id="ARBA00023054"/>
    </source>
</evidence>
<name>A0A8J2P8N0_9HEXA</name>
<evidence type="ECO:0000256" key="10">
    <source>
        <dbReference type="ARBA" id="ARBA00023069"/>
    </source>
</evidence>
<gene>
    <name evidence="22" type="ORF">AFUS01_LOCUS23533</name>
</gene>
<dbReference type="GO" id="GO:0051959">
    <property type="term" value="F:dynein light intermediate chain binding"/>
    <property type="evidence" value="ECO:0007669"/>
    <property type="project" value="InterPro"/>
</dbReference>
<dbReference type="GO" id="GO:0030286">
    <property type="term" value="C:dynein complex"/>
    <property type="evidence" value="ECO:0007669"/>
    <property type="project" value="UniProtKB-KW"/>
</dbReference>
<dbReference type="InterPro" id="IPR035706">
    <property type="entry name" value="AAA_9"/>
</dbReference>
<evidence type="ECO:0000256" key="12">
    <source>
        <dbReference type="ARBA" id="ARBA00023212"/>
    </source>
</evidence>
<feature type="coiled-coil region" evidence="14">
    <location>
        <begin position="785"/>
        <end position="819"/>
    </location>
</feature>
<comment type="subcellular location">
    <subcellularLocation>
        <location evidence="1">Cytoplasm</location>
        <location evidence="1">Cytoskeleton</location>
        <location evidence="1">Cilium axoneme</location>
    </subcellularLocation>
</comment>
<evidence type="ECO:0000259" key="18">
    <source>
        <dbReference type="Pfam" id="PF12781"/>
    </source>
</evidence>
<evidence type="ECO:0000256" key="2">
    <source>
        <dbReference type="ARBA" id="ARBA00008887"/>
    </source>
</evidence>
<dbReference type="GO" id="GO:0005524">
    <property type="term" value="F:ATP binding"/>
    <property type="evidence" value="ECO:0007669"/>
    <property type="project" value="UniProtKB-KW"/>
</dbReference>
<dbReference type="GO" id="GO:0005930">
    <property type="term" value="C:axoneme"/>
    <property type="evidence" value="ECO:0007669"/>
    <property type="project" value="UniProtKB-SubCell"/>
</dbReference>
<keyword evidence="13" id="KW-0966">Cell projection</keyword>
<dbReference type="InterPro" id="IPR041658">
    <property type="entry name" value="AAA_lid_11"/>
</dbReference>
<dbReference type="Pfam" id="PF03028">
    <property type="entry name" value="Dynein_heavy"/>
    <property type="match status" value="1"/>
</dbReference>
<dbReference type="Pfam" id="PF17857">
    <property type="entry name" value="AAA_lid_1"/>
    <property type="match status" value="1"/>
</dbReference>
<dbReference type="Pfam" id="PF18199">
    <property type="entry name" value="Dynein_C"/>
    <property type="match status" value="1"/>
</dbReference>
<evidence type="ECO:0000256" key="4">
    <source>
        <dbReference type="ARBA" id="ARBA00022701"/>
    </source>
</evidence>
<evidence type="ECO:0000259" key="16">
    <source>
        <dbReference type="Pfam" id="PF12777"/>
    </source>
</evidence>
<dbReference type="GO" id="GO:0005874">
    <property type="term" value="C:microtubule"/>
    <property type="evidence" value="ECO:0007669"/>
    <property type="project" value="UniProtKB-KW"/>
</dbReference>
<comment type="caution">
    <text evidence="22">The sequence shown here is derived from an EMBL/GenBank/DDBJ whole genome shotgun (WGS) entry which is preliminary data.</text>
</comment>
<keyword evidence="23" id="KW-1185">Reference proteome</keyword>
<dbReference type="InterPro" id="IPR041228">
    <property type="entry name" value="Dynein_C"/>
</dbReference>
<dbReference type="FunFam" id="1.10.8.1220:FF:000001">
    <property type="entry name" value="Dynein axonemal heavy chain 5"/>
    <property type="match status" value="1"/>
</dbReference>
<feature type="domain" description="Dynein heavy chain AAA lid" evidence="20">
    <location>
        <begin position="1536"/>
        <end position="1672"/>
    </location>
</feature>
<dbReference type="FunFam" id="1.20.920.30:FF:000003">
    <property type="entry name" value="Dynein axonemal heavy chain 17"/>
    <property type="match status" value="1"/>
</dbReference>
<feature type="domain" description="Dynein heavy chain region D6 P-loop" evidence="15">
    <location>
        <begin position="1384"/>
        <end position="1504"/>
    </location>
</feature>
<dbReference type="InterPro" id="IPR041589">
    <property type="entry name" value="DNAH3_AAA_lid_1"/>
</dbReference>
<evidence type="ECO:0000259" key="21">
    <source>
        <dbReference type="Pfam" id="PF18199"/>
    </source>
</evidence>
<feature type="domain" description="Dynein heavy chain C-terminal" evidence="21">
    <location>
        <begin position="1679"/>
        <end position="1973"/>
    </location>
</feature>
<feature type="coiled-coil region" evidence="14">
    <location>
        <begin position="562"/>
        <end position="624"/>
    </location>
</feature>
<feature type="coiled-coil region" evidence="14">
    <location>
        <begin position="1077"/>
        <end position="1111"/>
    </location>
</feature>
<feature type="domain" description="Dynein heavy chain ATP-binding dynein motor region" evidence="18">
    <location>
        <begin position="926"/>
        <end position="1143"/>
    </location>
</feature>
<proteinExistence type="inferred from homology"/>
<dbReference type="EMBL" id="CAJVCH010284851">
    <property type="protein sequence ID" value="CAG7784872.1"/>
    <property type="molecule type" value="Genomic_DNA"/>
</dbReference>
<dbReference type="FunFam" id="1.20.1270.280:FF:000003">
    <property type="entry name" value="Dynein axonemal heavy chain 17"/>
    <property type="match status" value="1"/>
</dbReference>
<evidence type="ECO:0000256" key="7">
    <source>
        <dbReference type="ARBA" id="ARBA00022840"/>
    </source>
</evidence>
<evidence type="ECO:0000259" key="15">
    <source>
        <dbReference type="Pfam" id="PF03028"/>
    </source>
</evidence>
<keyword evidence="5" id="KW-0677">Repeat</keyword>
<dbReference type="FunFam" id="3.40.50.300:FF:001810">
    <property type="entry name" value="Cytoplasmic dynein 2 heavy chain 1"/>
    <property type="match status" value="1"/>
</dbReference>
<keyword evidence="7" id="KW-0067">ATP-binding</keyword>
<dbReference type="Pfam" id="PF12775">
    <property type="entry name" value="AAA_7"/>
    <property type="match status" value="1"/>
</dbReference>
<keyword evidence="11" id="KW-0505">Motor protein</keyword>
<evidence type="ECO:0000259" key="17">
    <source>
        <dbReference type="Pfam" id="PF12780"/>
    </source>
</evidence>